<evidence type="ECO:0000256" key="8">
    <source>
        <dbReference type="SAM" id="Phobius"/>
    </source>
</evidence>
<dbReference type="GO" id="GO:0055085">
    <property type="term" value="P:transmembrane transport"/>
    <property type="evidence" value="ECO:0007669"/>
    <property type="project" value="InterPro"/>
</dbReference>
<evidence type="ECO:0000313" key="9">
    <source>
        <dbReference type="EMBL" id="PON79545.1"/>
    </source>
</evidence>
<organism evidence="9 10">
    <name type="scientific">Trema orientale</name>
    <name type="common">Charcoal tree</name>
    <name type="synonym">Celtis orientalis</name>
    <dbReference type="NCBI Taxonomy" id="63057"/>
    <lineage>
        <taxon>Eukaryota</taxon>
        <taxon>Viridiplantae</taxon>
        <taxon>Streptophyta</taxon>
        <taxon>Embryophyta</taxon>
        <taxon>Tracheophyta</taxon>
        <taxon>Spermatophyta</taxon>
        <taxon>Magnoliopsida</taxon>
        <taxon>eudicotyledons</taxon>
        <taxon>Gunneridae</taxon>
        <taxon>Pentapetalae</taxon>
        <taxon>rosids</taxon>
        <taxon>fabids</taxon>
        <taxon>Rosales</taxon>
        <taxon>Cannabaceae</taxon>
        <taxon>Trema</taxon>
    </lineage>
</organism>
<dbReference type="PRINTS" id="PR00926">
    <property type="entry name" value="MITOCARRIER"/>
</dbReference>
<sequence length="286" mass="31084">MTKAVLAPLETIRTRMVVGVGSKNISGSFLEVIEQQGWTGLWAGNAINMIRIIPTQAIELGTFECVKRAMTSAQEKWKQTDGPRLQIGSVSLKLSVSWISPVAVAGAAAGVVSTLACHPLEVLKDRLTVSPEVYPCLSVAISKIHKDGGIGAFYAGISPTLMGMLPYSTCYYFMYETMKKSYCKSKNKESLNRPELLVIGALAGLTASTISFPLEVARKRLMVGALQGKCPPHMAAALSEVVKERGILGLYRGWGASCLKVMPSSGITWMFYEAWKDILLVQRHPL</sequence>
<dbReference type="InterPro" id="IPR023395">
    <property type="entry name" value="MCP_dom_sf"/>
</dbReference>
<comment type="subcellular location">
    <subcellularLocation>
        <location evidence="1">Membrane</location>
        <topology evidence="1">Multi-pass membrane protein</topology>
    </subcellularLocation>
</comment>
<dbReference type="Proteomes" id="UP000237000">
    <property type="component" value="Unassembled WGS sequence"/>
</dbReference>
<dbReference type="SUPFAM" id="SSF103506">
    <property type="entry name" value="Mitochondrial carrier"/>
    <property type="match status" value="1"/>
</dbReference>
<keyword evidence="5 6" id="KW-0472">Membrane</keyword>
<comment type="caution">
    <text evidence="9">The sequence shown here is derived from an EMBL/GenBank/DDBJ whole genome shotgun (WGS) entry which is preliminary data.</text>
</comment>
<keyword evidence="2 7" id="KW-0813">Transport</keyword>
<dbReference type="Gene3D" id="1.50.40.10">
    <property type="entry name" value="Mitochondrial carrier domain"/>
    <property type="match status" value="1"/>
</dbReference>
<dbReference type="GO" id="GO:0016020">
    <property type="term" value="C:membrane"/>
    <property type="evidence" value="ECO:0007669"/>
    <property type="project" value="UniProtKB-SubCell"/>
</dbReference>
<evidence type="ECO:0000313" key="10">
    <source>
        <dbReference type="Proteomes" id="UP000237000"/>
    </source>
</evidence>
<protein>
    <submittedName>
        <fullName evidence="9">Mitochondrial carrier protein</fullName>
    </submittedName>
</protein>
<feature type="repeat" description="Solcar" evidence="6">
    <location>
        <begin position="1"/>
        <end position="69"/>
    </location>
</feature>
<feature type="repeat" description="Solcar" evidence="6">
    <location>
        <begin position="191"/>
        <end position="278"/>
    </location>
</feature>
<dbReference type="InterPro" id="IPR018108">
    <property type="entry name" value="MCP_transmembrane"/>
</dbReference>
<dbReference type="EMBL" id="JXTC01000235">
    <property type="protein sequence ID" value="PON79545.1"/>
    <property type="molecule type" value="Genomic_DNA"/>
</dbReference>
<evidence type="ECO:0000256" key="1">
    <source>
        <dbReference type="ARBA" id="ARBA00004141"/>
    </source>
</evidence>
<evidence type="ECO:0000256" key="7">
    <source>
        <dbReference type="RuleBase" id="RU000488"/>
    </source>
</evidence>
<evidence type="ECO:0000256" key="4">
    <source>
        <dbReference type="ARBA" id="ARBA00022737"/>
    </source>
</evidence>
<dbReference type="STRING" id="63057.A0A2P5E1Y0"/>
<proteinExistence type="inferred from homology"/>
<keyword evidence="4" id="KW-0677">Repeat</keyword>
<evidence type="ECO:0000256" key="2">
    <source>
        <dbReference type="ARBA" id="ARBA00022448"/>
    </source>
</evidence>
<accession>A0A2P5E1Y0</accession>
<evidence type="ECO:0000256" key="3">
    <source>
        <dbReference type="ARBA" id="ARBA00022692"/>
    </source>
</evidence>
<evidence type="ECO:0000256" key="6">
    <source>
        <dbReference type="PROSITE-ProRule" id="PRU00282"/>
    </source>
</evidence>
<keyword evidence="3 6" id="KW-0812">Transmembrane</keyword>
<gene>
    <name evidence="9" type="ORF">TorRG33x02_235540</name>
</gene>
<evidence type="ECO:0000256" key="5">
    <source>
        <dbReference type="ARBA" id="ARBA00023136"/>
    </source>
</evidence>
<dbReference type="PANTHER" id="PTHR24089">
    <property type="entry name" value="SOLUTE CARRIER FAMILY 25"/>
    <property type="match status" value="1"/>
</dbReference>
<name>A0A2P5E1Y0_TREOI</name>
<feature type="transmembrane region" description="Helical" evidence="8">
    <location>
        <begin position="196"/>
        <end position="214"/>
    </location>
</feature>
<dbReference type="InterPro" id="IPR002067">
    <property type="entry name" value="MCP"/>
</dbReference>
<feature type="repeat" description="Solcar" evidence="6">
    <location>
        <begin position="97"/>
        <end position="181"/>
    </location>
</feature>
<dbReference type="OrthoDB" id="270584at2759"/>
<dbReference type="InParanoid" id="A0A2P5E1Y0"/>
<dbReference type="Pfam" id="PF00153">
    <property type="entry name" value="Mito_carr"/>
    <property type="match status" value="3"/>
</dbReference>
<dbReference type="AlphaFoldDB" id="A0A2P5E1Y0"/>
<comment type="similarity">
    <text evidence="7">Belongs to the mitochondrial carrier (TC 2.A.29) family.</text>
</comment>
<dbReference type="FunCoup" id="A0A2P5E1Y0">
    <property type="interactions" value="743"/>
</dbReference>
<keyword evidence="8" id="KW-1133">Transmembrane helix</keyword>
<dbReference type="PROSITE" id="PS50920">
    <property type="entry name" value="SOLCAR"/>
    <property type="match status" value="3"/>
</dbReference>
<reference evidence="10" key="1">
    <citation type="submission" date="2016-06" db="EMBL/GenBank/DDBJ databases">
        <title>Parallel loss of symbiosis genes in relatives of nitrogen-fixing non-legume Parasponia.</title>
        <authorList>
            <person name="Van Velzen R."/>
            <person name="Holmer R."/>
            <person name="Bu F."/>
            <person name="Rutten L."/>
            <person name="Van Zeijl A."/>
            <person name="Liu W."/>
            <person name="Santuari L."/>
            <person name="Cao Q."/>
            <person name="Sharma T."/>
            <person name="Shen D."/>
            <person name="Roswanjaya Y."/>
            <person name="Wardhani T."/>
            <person name="Kalhor M.S."/>
            <person name="Jansen J."/>
            <person name="Van den Hoogen J."/>
            <person name="Gungor B."/>
            <person name="Hartog M."/>
            <person name="Hontelez J."/>
            <person name="Verver J."/>
            <person name="Yang W.-C."/>
            <person name="Schijlen E."/>
            <person name="Repin R."/>
            <person name="Schilthuizen M."/>
            <person name="Schranz E."/>
            <person name="Heidstra R."/>
            <person name="Miyata K."/>
            <person name="Fedorova E."/>
            <person name="Kohlen W."/>
            <person name="Bisseling T."/>
            <person name="Smit S."/>
            <person name="Geurts R."/>
        </authorList>
    </citation>
    <scope>NUCLEOTIDE SEQUENCE [LARGE SCALE GENOMIC DNA]</scope>
    <source>
        <strain evidence="10">cv. RG33-2</strain>
    </source>
</reference>
<keyword evidence="10" id="KW-1185">Reference proteome</keyword>
<feature type="transmembrane region" description="Helical" evidence="8">
    <location>
        <begin position="152"/>
        <end position="175"/>
    </location>
</feature>